<feature type="compositionally biased region" description="Basic and acidic residues" evidence="1">
    <location>
        <begin position="432"/>
        <end position="446"/>
    </location>
</feature>
<accession>A0A6A6VXC2</accession>
<sequence length="550" mass="60700">MTIAGKYQRFLNSPSADALSDKASLNYITTLTTINEPLPILKHFVGQSKLLEKKSEKFLSTIDSGSALCADVETTIEFKNGGGAYLPGLDDNFLSDRVATFPVVHIVHFDEQQKITQIRQYWDQGALLKQIEIIGARGKNWPIKESKDQIKLIANSASLTPQALIDNSRPSTSSSDAMSNSQRPTSSRSATRGDPHASLNLFAPREVIEEEDIPAGPGYATRQSAKPEDRDLGELFVGEQSAATAQSTASSRKSSKAGAGKKFVANRMFDVDDDTPADSPQKTSIKTEAKRYDHFEFGDGEEAGGAPPTRSMISQQHNKKHQSQWGFEDFATPQKAGNKIQPQQERHFGWSDDEEESPVKRPVVHQPRANLKAQFEFQDDSTPEGNKKPVSNKGKVANAGMGLYKDHILGEDEITPNAKKPLENVTAQYNNENRRKDFGSQFEMKDASPAASQQSTVDQRPMGQMGQTRKNVLESGMNAGWSLYDETPKSQSKENQPRKIYNTAGNGMGGRKDAQQWNIGDDGGEAMPIRGKQHSQAQANKQTEKSFWDF</sequence>
<feature type="compositionally biased region" description="Basic and acidic residues" evidence="1">
    <location>
        <begin position="486"/>
        <end position="497"/>
    </location>
</feature>
<feature type="region of interest" description="Disordered" evidence="1">
    <location>
        <begin position="241"/>
        <end position="395"/>
    </location>
</feature>
<evidence type="ECO:0000256" key="1">
    <source>
        <dbReference type="SAM" id="MobiDB-lite"/>
    </source>
</evidence>
<feature type="compositionally biased region" description="Low complexity" evidence="1">
    <location>
        <begin position="241"/>
        <end position="262"/>
    </location>
</feature>
<keyword evidence="3" id="KW-1185">Reference proteome</keyword>
<gene>
    <name evidence="2" type="ORF">EJ05DRAFT_154941</name>
</gene>
<dbReference type="GeneID" id="54480415"/>
<feature type="region of interest" description="Disordered" evidence="1">
    <location>
        <begin position="163"/>
        <end position="227"/>
    </location>
</feature>
<dbReference type="EMBL" id="ML996581">
    <property type="protein sequence ID" value="KAF2754280.1"/>
    <property type="molecule type" value="Genomic_DNA"/>
</dbReference>
<proteinExistence type="predicted"/>
<feature type="compositionally biased region" description="Polar residues" evidence="1">
    <location>
        <begin position="168"/>
        <end position="190"/>
    </location>
</feature>
<evidence type="ECO:0008006" key="4">
    <source>
        <dbReference type="Google" id="ProtNLM"/>
    </source>
</evidence>
<dbReference type="OrthoDB" id="1162399at2759"/>
<evidence type="ECO:0000313" key="2">
    <source>
        <dbReference type="EMBL" id="KAF2754280.1"/>
    </source>
</evidence>
<dbReference type="Proteomes" id="UP000799437">
    <property type="component" value="Unassembled WGS sequence"/>
</dbReference>
<feature type="compositionally biased region" description="Basic and acidic residues" evidence="1">
    <location>
        <begin position="285"/>
        <end position="297"/>
    </location>
</feature>
<organism evidence="2 3">
    <name type="scientific">Pseudovirgaria hyperparasitica</name>
    <dbReference type="NCBI Taxonomy" id="470096"/>
    <lineage>
        <taxon>Eukaryota</taxon>
        <taxon>Fungi</taxon>
        <taxon>Dikarya</taxon>
        <taxon>Ascomycota</taxon>
        <taxon>Pezizomycotina</taxon>
        <taxon>Dothideomycetes</taxon>
        <taxon>Dothideomycetes incertae sedis</taxon>
        <taxon>Acrospermales</taxon>
        <taxon>Acrospermaceae</taxon>
        <taxon>Pseudovirgaria</taxon>
    </lineage>
</organism>
<protein>
    <recommendedName>
        <fullName evidence="4">NTF2-like protein</fullName>
    </recommendedName>
</protein>
<reference evidence="2" key="1">
    <citation type="journal article" date="2020" name="Stud. Mycol.">
        <title>101 Dothideomycetes genomes: a test case for predicting lifestyles and emergence of pathogens.</title>
        <authorList>
            <person name="Haridas S."/>
            <person name="Albert R."/>
            <person name="Binder M."/>
            <person name="Bloem J."/>
            <person name="Labutti K."/>
            <person name="Salamov A."/>
            <person name="Andreopoulos B."/>
            <person name="Baker S."/>
            <person name="Barry K."/>
            <person name="Bills G."/>
            <person name="Bluhm B."/>
            <person name="Cannon C."/>
            <person name="Castanera R."/>
            <person name="Culley D."/>
            <person name="Daum C."/>
            <person name="Ezra D."/>
            <person name="Gonzalez J."/>
            <person name="Henrissat B."/>
            <person name="Kuo A."/>
            <person name="Liang C."/>
            <person name="Lipzen A."/>
            <person name="Lutzoni F."/>
            <person name="Magnuson J."/>
            <person name="Mondo S."/>
            <person name="Nolan M."/>
            <person name="Ohm R."/>
            <person name="Pangilinan J."/>
            <person name="Park H.-J."/>
            <person name="Ramirez L."/>
            <person name="Alfaro M."/>
            <person name="Sun H."/>
            <person name="Tritt A."/>
            <person name="Yoshinaga Y."/>
            <person name="Zwiers L.-H."/>
            <person name="Turgeon B."/>
            <person name="Goodwin S."/>
            <person name="Spatafora J."/>
            <person name="Crous P."/>
            <person name="Grigoriev I."/>
        </authorList>
    </citation>
    <scope>NUCLEOTIDE SEQUENCE</scope>
    <source>
        <strain evidence="2">CBS 121739</strain>
    </source>
</reference>
<dbReference type="AlphaFoldDB" id="A0A6A6VXC2"/>
<evidence type="ECO:0000313" key="3">
    <source>
        <dbReference type="Proteomes" id="UP000799437"/>
    </source>
</evidence>
<feature type="region of interest" description="Disordered" evidence="1">
    <location>
        <begin position="415"/>
        <end position="550"/>
    </location>
</feature>
<dbReference type="RefSeq" id="XP_033596731.1">
    <property type="nucleotide sequence ID" value="XM_033739361.1"/>
</dbReference>
<name>A0A6A6VXC2_9PEZI</name>